<keyword evidence="2" id="KW-1185">Reference proteome</keyword>
<dbReference type="AlphaFoldDB" id="A0A419N240"/>
<proteinExistence type="predicted"/>
<reference evidence="1 2" key="1">
    <citation type="submission" date="2018-09" db="EMBL/GenBank/DDBJ databases">
        <authorList>
            <person name="Le Fleche-Mateos A."/>
        </authorList>
    </citation>
    <scope>NUCLEOTIDE SEQUENCE [LARGE SCALE GENOMIC DNA]</scope>
    <source>
        <strain evidence="1 2">DSM 27399</strain>
    </source>
</reference>
<name>A0A419N240_9GAMM</name>
<organism evidence="1 2">
    <name type="scientific">Rahnella woolbedingensis</name>
    <dbReference type="NCBI Taxonomy" id="1510574"/>
    <lineage>
        <taxon>Bacteria</taxon>
        <taxon>Pseudomonadati</taxon>
        <taxon>Pseudomonadota</taxon>
        <taxon>Gammaproteobacteria</taxon>
        <taxon>Enterobacterales</taxon>
        <taxon>Yersiniaceae</taxon>
        <taxon>Rahnella</taxon>
    </lineage>
</organism>
<comment type="caution">
    <text evidence="1">The sequence shown here is derived from an EMBL/GenBank/DDBJ whole genome shotgun (WGS) entry which is preliminary data.</text>
</comment>
<evidence type="ECO:0000313" key="1">
    <source>
        <dbReference type="EMBL" id="RJT33422.1"/>
    </source>
</evidence>
<evidence type="ECO:0000313" key="2">
    <source>
        <dbReference type="Proteomes" id="UP000284908"/>
    </source>
</evidence>
<protein>
    <submittedName>
        <fullName evidence="1">Uncharacterized protein</fullName>
    </submittedName>
</protein>
<dbReference type="EMBL" id="RAHH01000046">
    <property type="protein sequence ID" value="RJT33422.1"/>
    <property type="molecule type" value="Genomic_DNA"/>
</dbReference>
<dbReference type="OrthoDB" id="8812843at2"/>
<accession>A0A419N240</accession>
<sequence length="234" mass="27272">MKNRSSFCEVSGKNFRRWDLMDYSISKWEKNGELYWGQSYLFLYKDSFIKFHKESIIFYARDAKIPALLLADVAWQEAGGKPDSLKPQVLLYRQLIDTFKSNNDYSNSVSVGIVAMQIRVVAELLGINPRNLSNRQQLQISRCLQTDDFNLKMASLHLRDLIKFDYPDANTEILSDESLILVGSRYNRGIQRKKEDFIRAISLPENSPERDYISYGLAIIKRRERVKKLMGIQQ</sequence>
<gene>
    <name evidence="1" type="ORF">D6C13_24110</name>
</gene>
<dbReference type="Proteomes" id="UP000284908">
    <property type="component" value="Unassembled WGS sequence"/>
</dbReference>